<feature type="transmembrane region" description="Helical" evidence="6">
    <location>
        <begin position="250"/>
        <end position="271"/>
    </location>
</feature>
<keyword evidence="2 6" id="KW-1003">Cell membrane</keyword>
<gene>
    <name evidence="7" type="primary">Dgri\GH23922</name>
    <name evidence="7" type="ORF">Dgri_GH23922</name>
</gene>
<dbReference type="OrthoDB" id="7856336at2759"/>
<evidence type="ECO:0000256" key="5">
    <source>
        <dbReference type="ARBA" id="ARBA00023136"/>
    </source>
</evidence>
<organism evidence="8">
    <name type="scientific">Drosophila grimshawi</name>
    <name type="common">Hawaiian fruit fly</name>
    <name type="synonym">Idiomyia grimshawi</name>
    <dbReference type="NCBI Taxonomy" id="7222"/>
    <lineage>
        <taxon>Eukaryota</taxon>
        <taxon>Metazoa</taxon>
        <taxon>Ecdysozoa</taxon>
        <taxon>Arthropoda</taxon>
        <taxon>Hexapoda</taxon>
        <taxon>Insecta</taxon>
        <taxon>Pterygota</taxon>
        <taxon>Neoptera</taxon>
        <taxon>Endopterygota</taxon>
        <taxon>Diptera</taxon>
        <taxon>Brachycera</taxon>
        <taxon>Muscomorpha</taxon>
        <taxon>Ephydroidea</taxon>
        <taxon>Drosophilidae</taxon>
        <taxon>Drosophila</taxon>
        <taxon>Hawaiian Drosophila</taxon>
    </lineage>
</organism>
<dbReference type="GO" id="GO:0007165">
    <property type="term" value="P:signal transduction"/>
    <property type="evidence" value="ECO:0007669"/>
    <property type="project" value="UniProtKB-KW"/>
</dbReference>
<dbReference type="EMBL" id="CH918608">
    <property type="protein sequence ID" value="EDW04598.1"/>
    <property type="molecule type" value="Genomic_DNA"/>
</dbReference>
<accession>B4K270</accession>
<dbReference type="OMA" id="HRRQFIR"/>
<evidence type="ECO:0000256" key="3">
    <source>
        <dbReference type="ARBA" id="ARBA00022692"/>
    </source>
</evidence>
<comment type="caution">
    <text evidence="6">Lacks conserved residue(s) required for the propagation of feature annotation.</text>
</comment>
<dbReference type="eggNOG" id="ENOG502T9G7">
    <property type="taxonomic scope" value="Eukaryota"/>
</dbReference>
<comment type="similarity">
    <text evidence="6">Belongs to the insect chemoreceptor superfamily. Gustatory receptor (GR) family.</text>
</comment>
<protein>
    <recommendedName>
        <fullName evidence="6">Gustatory receptor</fullName>
    </recommendedName>
</protein>
<dbReference type="GO" id="GO:0050909">
    <property type="term" value="P:sensory perception of taste"/>
    <property type="evidence" value="ECO:0007669"/>
    <property type="project" value="InterPro"/>
</dbReference>
<dbReference type="Proteomes" id="UP000001070">
    <property type="component" value="Unassembled WGS sequence"/>
</dbReference>
<evidence type="ECO:0000313" key="7">
    <source>
        <dbReference type="EMBL" id="EDW04598.1"/>
    </source>
</evidence>
<evidence type="ECO:0000256" key="6">
    <source>
        <dbReference type="RuleBase" id="RU363108"/>
    </source>
</evidence>
<name>B4K270_DROGR</name>
<dbReference type="Pfam" id="PF08395">
    <property type="entry name" value="7tm_7"/>
    <property type="match status" value="1"/>
</dbReference>
<dbReference type="GO" id="GO:0005886">
    <property type="term" value="C:plasma membrane"/>
    <property type="evidence" value="ECO:0007669"/>
    <property type="project" value="UniProtKB-SubCell"/>
</dbReference>
<keyword evidence="8" id="KW-1185">Reference proteome</keyword>
<dbReference type="HOGENOM" id="CLU_058694_0_0_1"/>
<evidence type="ECO:0000256" key="4">
    <source>
        <dbReference type="ARBA" id="ARBA00022989"/>
    </source>
</evidence>
<sequence>MVDPVQLILRIAYYYSRVLGVLNFEINVETGLARITSRASIYAILANGLVVILLISISNGLRVMRLFTQAGHMHEYLYLVVHGVRFTSLVATLFNRWWQRRRLIQLVNGLRRLAIRKPNVMRFWRRGIIYKTITYLLPEIVQVVLTLMYLWPYLTSGLALDSVGLYLLAILVNLTVTHYFFAVLNVHSHYALLNQEIESVFAEICSLEHVHRRATVMSKCCSLADQLEGIALTQSELQSLSETMLQTFEIQGLCIFIHTYTTIVTAIYYMFSTIKQNIDKEWNFFFIFVYIFQVFFYFADCLVTISNVLFVLDNHSKMVELMEHFSTISPGLDERLETVIESFQLQLKRNPLKISILGLYNVERSNVMSIISSLVINSLVLIQYDLQYKIVSKELSL</sequence>
<keyword evidence="5 6" id="KW-0472">Membrane</keyword>
<feature type="transmembrane region" description="Helical" evidence="6">
    <location>
        <begin position="283"/>
        <end position="312"/>
    </location>
</feature>
<evidence type="ECO:0000313" key="8">
    <source>
        <dbReference type="Proteomes" id="UP000001070"/>
    </source>
</evidence>
<keyword evidence="6" id="KW-0807">Transducer</keyword>
<feature type="transmembrane region" description="Helical" evidence="6">
    <location>
        <begin position="128"/>
        <end position="151"/>
    </location>
</feature>
<feature type="transmembrane region" description="Helical" evidence="6">
    <location>
        <begin position="76"/>
        <end position="94"/>
    </location>
</feature>
<feature type="transmembrane region" description="Helical" evidence="6">
    <location>
        <begin position="163"/>
        <end position="184"/>
    </location>
</feature>
<dbReference type="PhylomeDB" id="B4K270"/>
<dbReference type="AlphaFoldDB" id="B4K270"/>
<dbReference type="InterPro" id="IPR013604">
    <property type="entry name" value="7TM_chemorcpt"/>
</dbReference>
<dbReference type="InParanoid" id="B4K270"/>
<keyword evidence="3 6" id="KW-0812">Transmembrane</keyword>
<evidence type="ECO:0000256" key="2">
    <source>
        <dbReference type="ARBA" id="ARBA00022475"/>
    </source>
</evidence>
<proteinExistence type="inferred from homology"/>
<reference evidence="7 8" key="1">
    <citation type="journal article" date="2007" name="Nature">
        <title>Evolution of genes and genomes on the Drosophila phylogeny.</title>
        <authorList>
            <consortium name="Drosophila 12 Genomes Consortium"/>
            <person name="Clark A.G."/>
            <person name="Eisen M.B."/>
            <person name="Smith D.R."/>
            <person name="Bergman C.M."/>
            <person name="Oliver B."/>
            <person name="Markow T.A."/>
            <person name="Kaufman T.C."/>
            <person name="Kellis M."/>
            <person name="Gelbart W."/>
            <person name="Iyer V.N."/>
            <person name="Pollard D.A."/>
            <person name="Sackton T.B."/>
            <person name="Larracuente A.M."/>
            <person name="Singh N.D."/>
            <person name="Abad J.P."/>
            <person name="Abt D.N."/>
            <person name="Adryan B."/>
            <person name="Aguade M."/>
            <person name="Akashi H."/>
            <person name="Anderson W.W."/>
            <person name="Aquadro C.F."/>
            <person name="Ardell D.H."/>
            <person name="Arguello R."/>
            <person name="Artieri C.G."/>
            <person name="Barbash D.A."/>
            <person name="Barker D."/>
            <person name="Barsanti P."/>
            <person name="Batterham P."/>
            <person name="Batzoglou S."/>
            <person name="Begun D."/>
            <person name="Bhutkar A."/>
            <person name="Blanco E."/>
            <person name="Bosak S.A."/>
            <person name="Bradley R.K."/>
            <person name="Brand A.D."/>
            <person name="Brent M.R."/>
            <person name="Brooks A.N."/>
            <person name="Brown R.H."/>
            <person name="Butlin R.K."/>
            <person name="Caggese C."/>
            <person name="Calvi B.R."/>
            <person name="Bernardo de Carvalho A."/>
            <person name="Caspi A."/>
            <person name="Castrezana S."/>
            <person name="Celniker S.E."/>
            <person name="Chang J.L."/>
            <person name="Chapple C."/>
            <person name="Chatterji S."/>
            <person name="Chinwalla A."/>
            <person name="Civetta A."/>
            <person name="Clifton S.W."/>
            <person name="Comeron J.M."/>
            <person name="Costello J.C."/>
            <person name="Coyne J.A."/>
            <person name="Daub J."/>
            <person name="David R.G."/>
            <person name="Delcher A.L."/>
            <person name="Delehaunty K."/>
            <person name="Do C.B."/>
            <person name="Ebling H."/>
            <person name="Edwards K."/>
            <person name="Eickbush T."/>
            <person name="Evans J.D."/>
            <person name="Filipski A."/>
            <person name="Findeiss S."/>
            <person name="Freyhult E."/>
            <person name="Fulton L."/>
            <person name="Fulton R."/>
            <person name="Garcia A.C."/>
            <person name="Gardiner A."/>
            <person name="Garfield D.A."/>
            <person name="Garvin B.E."/>
            <person name="Gibson G."/>
            <person name="Gilbert D."/>
            <person name="Gnerre S."/>
            <person name="Godfrey J."/>
            <person name="Good R."/>
            <person name="Gotea V."/>
            <person name="Gravely B."/>
            <person name="Greenberg A.J."/>
            <person name="Griffiths-Jones S."/>
            <person name="Gross S."/>
            <person name="Guigo R."/>
            <person name="Gustafson E.A."/>
            <person name="Haerty W."/>
            <person name="Hahn M.W."/>
            <person name="Halligan D.L."/>
            <person name="Halpern A.L."/>
            <person name="Halter G.M."/>
            <person name="Han M.V."/>
            <person name="Heger A."/>
            <person name="Hillier L."/>
            <person name="Hinrichs A.S."/>
            <person name="Holmes I."/>
            <person name="Hoskins R.A."/>
            <person name="Hubisz M.J."/>
            <person name="Hultmark D."/>
            <person name="Huntley M.A."/>
            <person name="Jaffe D.B."/>
            <person name="Jagadeeshan S."/>
            <person name="Jeck W.R."/>
            <person name="Johnson J."/>
            <person name="Jones C.D."/>
            <person name="Jordan W.C."/>
            <person name="Karpen G.H."/>
            <person name="Kataoka E."/>
            <person name="Keightley P.D."/>
            <person name="Kheradpour P."/>
            <person name="Kirkness E.F."/>
            <person name="Koerich L.B."/>
            <person name="Kristiansen K."/>
            <person name="Kudrna D."/>
            <person name="Kulathinal R.J."/>
            <person name="Kumar S."/>
            <person name="Kwok R."/>
            <person name="Lander E."/>
            <person name="Langley C.H."/>
            <person name="Lapoint R."/>
            <person name="Lazzaro B.P."/>
            <person name="Lee S.J."/>
            <person name="Levesque L."/>
            <person name="Li R."/>
            <person name="Lin C.F."/>
            <person name="Lin M.F."/>
            <person name="Lindblad-Toh K."/>
            <person name="Llopart A."/>
            <person name="Long M."/>
            <person name="Low L."/>
            <person name="Lozovsky E."/>
            <person name="Lu J."/>
            <person name="Luo M."/>
            <person name="Machado C.A."/>
            <person name="Makalowski W."/>
            <person name="Marzo M."/>
            <person name="Matsuda M."/>
            <person name="Matzkin L."/>
            <person name="McAllister B."/>
            <person name="McBride C.S."/>
            <person name="McKernan B."/>
            <person name="McKernan K."/>
            <person name="Mendez-Lago M."/>
            <person name="Minx P."/>
            <person name="Mollenhauer M.U."/>
            <person name="Montooth K."/>
            <person name="Mount S.M."/>
            <person name="Mu X."/>
            <person name="Myers E."/>
            <person name="Negre B."/>
            <person name="Newfeld S."/>
            <person name="Nielsen R."/>
            <person name="Noor M.A."/>
            <person name="O'Grady P."/>
            <person name="Pachter L."/>
            <person name="Papaceit M."/>
            <person name="Parisi M.J."/>
            <person name="Parisi M."/>
            <person name="Parts L."/>
            <person name="Pedersen J.S."/>
            <person name="Pesole G."/>
            <person name="Phillippy A.M."/>
            <person name="Ponting C.P."/>
            <person name="Pop M."/>
            <person name="Porcelli D."/>
            <person name="Powell J.R."/>
            <person name="Prohaska S."/>
            <person name="Pruitt K."/>
            <person name="Puig M."/>
            <person name="Quesneville H."/>
            <person name="Ram K.R."/>
            <person name="Rand D."/>
            <person name="Rasmussen M.D."/>
            <person name="Reed L.K."/>
            <person name="Reenan R."/>
            <person name="Reily A."/>
            <person name="Remington K.A."/>
            <person name="Rieger T.T."/>
            <person name="Ritchie M.G."/>
            <person name="Robin C."/>
            <person name="Rogers Y.H."/>
            <person name="Rohde C."/>
            <person name="Rozas J."/>
            <person name="Rubenfield M.J."/>
            <person name="Ruiz A."/>
            <person name="Russo S."/>
            <person name="Salzberg S.L."/>
            <person name="Sanchez-Gracia A."/>
            <person name="Saranga D.J."/>
            <person name="Sato H."/>
            <person name="Schaeffer S.W."/>
            <person name="Schatz M.C."/>
            <person name="Schlenke T."/>
            <person name="Schwartz R."/>
            <person name="Segarra C."/>
            <person name="Singh R.S."/>
            <person name="Sirot L."/>
            <person name="Sirota M."/>
            <person name="Sisneros N.B."/>
            <person name="Smith C.D."/>
            <person name="Smith T.F."/>
            <person name="Spieth J."/>
            <person name="Stage D.E."/>
            <person name="Stark A."/>
            <person name="Stephan W."/>
            <person name="Strausberg R.L."/>
            <person name="Strempel S."/>
            <person name="Sturgill D."/>
            <person name="Sutton G."/>
            <person name="Sutton G.G."/>
            <person name="Tao W."/>
            <person name="Teichmann S."/>
            <person name="Tobari Y.N."/>
            <person name="Tomimura Y."/>
            <person name="Tsolas J.M."/>
            <person name="Valente V.L."/>
            <person name="Venter E."/>
            <person name="Venter J.C."/>
            <person name="Vicario S."/>
            <person name="Vieira F.G."/>
            <person name="Vilella A.J."/>
            <person name="Villasante A."/>
            <person name="Walenz B."/>
            <person name="Wang J."/>
            <person name="Wasserman M."/>
            <person name="Watts T."/>
            <person name="Wilson D."/>
            <person name="Wilson R.K."/>
            <person name="Wing R.A."/>
            <person name="Wolfner M.F."/>
            <person name="Wong A."/>
            <person name="Wong G.K."/>
            <person name="Wu C.I."/>
            <person name="Wu G."/>
            <person name="Yamamoto D."/>
            <person name="Yang H.P."/>
            <person name="Yang S.P."/>
            <person name="Yorke J.A."/>
            <person name="Yoshida K."/>
            <person name="Zdobnov E."/>
            <person name="Zhang P."/>
            <person name="Zhang Y."/>
            <person name="Zimin A.V."/>
            <person name="Baldwin J."/>
            <person name="Abdouelleil A."/>
            <person name="Abdulkadir J."/>
            <person name="Abebe A."/>
            <person name="Abera B."/>
            <person name="Abreu J."/>
            <person name="Acer S.C."/>
            <person name="Aftuck L."/>
            <person name="Alexander A."/>
            <person name="An P."/>
            <person name="Anderson E."/>
            <person name="Anderson S."/>
            <person name="Arachi H."/>
            <person name="Azer M."/>
            <person name="Bachantsang P."/>
            <person name="Barry A."/>
            <person name="Bayul T."/>
            <person name="Berlin A."/>
            <person name="Bessette D."/>
            <person name="Bloom T."/>
            <person name="Blye J."/>
            <person name="Boguslavskiy L."/>
            <person name="Bonnet C."/>
            <person name="Boukhgalter B."/>
            <person name="Bourzgui I."/>
            <person name="Brown A."/>
            <person name="Cahill P."/>
            <person name="Channer S."/>
            <person name="Cheshatsang Y."/>
            <person name="Chuda L."/>
            <person name="Citroen M."/>
            <person name="Collymore A."/>
            <person name="Cooke P."/>
            <person name="Costello M."/>
            <person name="D'Aco K."/>
            <person name="Daza R."/>
            <person name="De Haan G."/>
            <person name="DeGray S."/>
            <person name="DeMaso C."/>
            <person name="Dhargay N."/>
            <person name="Dooley K."/>
            <person name="Dooley E."/>
            <person name="Doricent M."/>
            <person name="Dorje P."/>
            <person name="Dorjee K."/>
            <person name="Dupes A."/>
            <person name="Elong R."/>
            <person name="Falk J."/>
            <person name="Farina A."/>
            <person name="Faro S."/>
            <person name="Ferguson D."/>
            <person name="Fisher S."/>
            <person name="Foley C.D."/>
            <person name="Franke A."/>
            <person name="Friedrich D."/>
            <person name="Gadbois L."/>
            <person name="Gearin G."/>
            <person name="Gearin C.R."/>
            <person name="Giannoukos G."/>
            <person name="Goode T."/>
            <person name="Graham J."/>
            <person name="Grandbois E."/>
            <person name="Grewal S."/>
            <person name="Gyaltsen K."/>
            <person name="Hafez N."/>
            <person name="Hagos B."/>
            <person name="Hall J."/>
            <person name="Henson C."/>
            <person name="Hollinger A."/>
            <person name="Honan T."/>
            <person name="Huard M.D."/>
            <person name="Hughes L."/>
            <person name="Hurhula B."/>
            <person name="Husby M.E."/>
            <person name="Kamat A."/>
            <person name="Kanga B."/>
            <person name="Kashin S."/>
            <person name="Khazanovich D."/>
            <person name="Kisner P."/>
            <person name="Lance K."/>
            <person name="Lara M."/>
            <person name="Lee W."/>
            <person name="Lennon N."/>
            <person name="Letendre F."/>
            <person name="LeVine R."/>
            <person name="Lipovsky A."/>
            <person name="Liu X."/>
            <person name="Liu J."/>
            <person name="Liu S."/>
            <person name="Lokyitsang T."/>
            <person name="Lokyitsang Y."/>
            <person name="Lubonja R."/>
            <person name="Lui A."/>
            <person name="MacDonald P."/>
            <person name="Magnisalis V."/>
            <person name="Maru K."/>
            <person name="Matthews C."/>
            <person name="McCusker W."/>
            <person name="McDonough S."/>
            <person name="Mehta T."/>
            <person name="Meldrim J."/>
            <person name="Meneus L."/>
            <person name="Mihai O."/>
            <person name="Mihalev A."/>
            <person name="Mihova T."/>
            <person name="Mittelman R."/>
            <person name="Mlenga V."/>
            <person name="Montmayeur A."/>
            <person name="Mulrain L."/>
            <person name="Navidi A."/>
            <person name="Naylor J."/>
            <person name="Negash T."/>
            <person name="Nguyen T."/>
            <person name="Nguyen N."/>
            <person name="Nicol R."/>
            <person name="Norbu C."/>
            <person name="Norbu N."/>
            <person name="Novod N."/>
            <person name="O'Neill B."/>
            <person name="Osman S."/>
            <person name="Markiewicz E."/>
            <person name="Oyono O.L."/>
            <person name="Patti C."/>
            <person name="Phunkhang P."/>
            <person name="Pierre F."/>
            <person name="Priest M."/>
            <person name="Raghuraman S."/>
            <person name="Rege F."/>
            <person name="Reyes R."/>
            <person name="Rise C."/>
            <person name="Rogov P."/>
            <person name="Ross K."/>
            <person name="Ryan E."/>
            <person name="Settipalli S."/>
            <person name="Shea T."/>
            <person name="Sherpa N."/>
            <person name="Shi L."/>
            <person name="Shih D."/>
            <person name="Sparrow T."/>
            <person name="Spaulding J."/>
            <person name="Stalker J."/>
            <person name="Stange-Thomann N."/>
            <person name="Stavropoulos S."/>
            <person name="Stone C."/>
            <person name="Strader C."/>
            <person name="Tesfaye S."/>
            <person name="Thomson T."/>
            <person name="Thoulutsang Y."/>
            <person name="Thoulutsang D."/>
            <person name="Topham K."/>
            <person name="Topping I."/>
            <person name="Tsamla T."/>
            <person name="Vassiliev H."/>
            <person name="Vo A."/>
            <person name="Wangchuk T."/>
            <person name="Wangdi T."/>
            <person name="Weiand M."/>
            <person name="Wilkinson J."/>
            <person name="Wilson A."/>
            <person name="Yadav S."/>
            <person name="Young G."/>
            <person name="Yu Q."/>
            <person name="Zembek L."/>
            <person name="Zhong D."/>
            <person name="Zimmer A."/>
            <person name="Zwirko Z."/>
            <person name="Jaffe D.B."/>
            <person name="Alvarez P."/>
            <person name="Brockman W."/>
            <person name="Butler J."/>
            <person name="Chin C."/>
            <person name="Gnerre S."/>
            <person name="Grabherr M."/>
            <person name="Kleber M."/>
            <person name="Mauceli E."/>
            <person name="MacCallum I."/>
        </authorList>
    </citation>
    <scope>NUCLEOTIDE SEQUENCE [LARGE SCALE GENOMIC DNA]</scope>
    <source>
        <strain evidence="8">Tucson 15287-2541.00</strain>
    </source>
</reference>
<evidence type="ECO:0000256" key="1">
    <source>
        <dbReference type="ARBA" id="ARBA00004651"/>
    </source>
</evidence>
<keyword evidence="4 6" id="KW-1133">Transmembrane helix</keyword>
<comment type="subcellular location">
    <subcellularLocation>
        <location evidence="1 6">Cell membrane</location>
        <topology evidence="1 6">Multi-pass membrane protein</topology>
    </subcellularLocation>
</comment>
<feature type="transmembrane region" description="Helical" evidence="6">
    <location>
        <begin position="41"/>
        <end position="64"/>
    </location>
</feature>
<comment type="function">
    <text evidence="6">Gustatory receptor which mediates acceptance or avoidance behavior, depending on its substrates.</text>
</comment>
<keyword evidence="6" id="KW-0675">Receptor</keyword>